<dbReference type="GeneID" id="28832481"/>
<organism evidence="2 3">
    <name type="scientific">Mollisia scopiformis</name>
    <name type="common">Conifer needle endophyte fungus</name>
    <name type="synonym">Phialocephala scopiformis</name>
    <dbReference type="NCBI Taxonomy" id="149040"/>
    <lineage>
        <taxon>Eukaryota</taxon>
        <taxon>Fungi</taxon>
        <taxon>Dikarya</taxon>
        <taxon>Ascomycota</taxon>
        <taxon>Pezizomycotina</taxon>
        <taxon>Leotiomycetes</taxon>
        <taxon>Helotiales</taxon>
        <taxon>Mollisiaceae</taxon>
        <taxon>Mollisia</taxon>
    </lineage>
</organism>
<reference evidence="2 3" key="1">
    <citation type="submission" date="2015-10" db="EMBL/GenBank/DDBJ databases">
        <title>Full genome of DAOMC 229536 Phialocephala scopiformis, a fungal endophyte of spruce producing the potent anti-insectan compound rugulosin.</title>
        <authorList>
            <consortium name="DOE Joint Genome Institute"/>
            <person name="Walker A.K."/>
            <person name="Frasz S.L."/>
            <person name="Seifert K.A."/>
            <person name="Miller J.D."/>
            <person name="Mondo S.J."/>
            <person name="Labutti K."/>
            <person name="Lipzen A."/>
            <person name="Dockter R."/>
            <person name="Kennedy M."/>
            <person name="Grigoriev I.V."/>
            <person name="Spatafora J.W."/>
        </authorList>
    </citation>
    <scope>NUCLEOTIDE SEQUENCE [LARGE SCALE GENOMIC DNA]</scope>
    <source>
        <strain evidence="2 3">CBS 120377</strain>
    </source>
</reference>
<protein>
    <submittedName>
        <fullName evidence="2">Uncharacterized protein</fullName>
    </submittedName>
</protein>
<dbReference type="KEGG" id="psco:LY89DRAFT_784166"/>
<accession>A0A194X2D9</accession>
<dbReference type="EMBL" id="KQ947420">
    <property type="protein sequence ID" value="KUJ14174.1"/>
    <property type="molecule type" value="Genomic_DNA"/>
</dbReference>
<evidence type="ECO:0000313" key="3">
    <source>
        <dbReference type="Proteomes" id="UP000070700"/>
    </source>
</evidence>
<feature type="compositionally biased region" description="Polar residues" evidence="1">
    <location>
        <begin position="1"/>
        <end position="12"/>
    </location>
</feature>
<gene>
    <name evidence="2" type="ORF">LY89DRAFT_784166</name>
</gene>
<sequence>MAHSTRASSSSDGPDLEHCDQLEPQRRESSVENFDPRSESPTITQFLVAHLHEKLFQVGHLPSKQKTQDELYYMAKTADSSHWPWERADILTPTPPEERTDMLTPTPPSSLETSSPKIFVQAEPSPPNRTTFASSPKAQFAQQTVEYEKSKWRDAEEADSPKEALDAHKIKKWRAMLMETKRLLRWWMKVHKYGIYLRVISRELKPANPALGSCAKGHKSTTIQNVLAGLRRYQGTLPKEVLNQ</sequence>
<dbReference type="AlphaFoldDB" id="A0A194X2D9"/>
<dbReference type="Proteomes" id="UP000070700">
    <property type="component" value="Unassembled WGS sequence"/>
</dbReference>
<feature type="region of interest" description="Disordered" evidence="1">
    <location>
        <begin position="93"/>
        <end position="114"/>
    </location>
</feature>
<feature type="compositionally biased region" description="Basic and acidic residues" evidence="1">
    <location>
        <begin position="15"/>
        <end position="38"/>
    </location>
</feature>
<evidence type="ECO:0000256" key="1">
    <source>
        <dbReference type="SAM" id="MobiDB-lite"/>
    </source>
</evidence>
<feature type="region of interest" description="Disordered" evidence="1">
    <location>
        <begin position="1"/>
        <end position="40"/>
    </location>
</feature>
<evidence type="ECO:0000313" key="2">
    <source>
        <dbReference type="EMBL" id="KUJ14174.1"/>
    </source>
</evidence>
<proteinExistence type="predicted"/>
<dbReference type="RefSeq" id="XP_018068529.1">
    <property type="nucleotide sequence ID" value="XM_018222755.1"/>
</dbReference>
<dbReference type="InParanoid" id="A0A194X2D9"/>
<keyword evidence="3" id="KW-1185">Reference proteome</keyword>
<name>A0A194X2D9_MOLSC</name>
<dbReference type="OrthoDB" id="10618957at2759"/>